<protein>
    <submittedName>
        <fullName evidence="1">Esterase</fullName>
    </submittedName>
</protein>
<proteinExistence type="predicted"/>
<keyword evidence="2" id="KW-1185">Reference proteome</keyword>
<dbReference type="InterPro" id="IPR000801">
    <property type="entry name" value="Esterase-like"/>
</dbReference>
<dbReference type="EMBL" id="VUMM01000034">
    <property type="protein sequence ID" value="MSS02434.1"/>
    <property type="molecule type" value="Genomic_DNA"/>
</dbReference>
<dbReference type="InterPro" id="IPR029058">
    <property type="entry name" value="AB_hydrolase_fold"/>
</dbReference>
<dbReference type="Proteomes" id="UP000470082">
    <property type="component" value="Unassembled WGS sequence"/>
</dbReference>
<accession>A0A7X2T4B8</accession>
<dbReference type="SUPFAM" id="SSF53474">
    <property type="entry name" value="alpha/beta-Hydrolases"/>
    <property type="match status" value="1"/>
</dbReference>
<dbReference type="Pfam" id="PF00756">
    <property type="entry name" value="Esterase"/>
    <property type="match status" value="1"/>
</dbReference>
<evidence type="ECO:0000313" key="1">
    <source>
        <dbReference type="EMBL" id="MSS02434.1"/>
    </source>
</evidence>
<dbReference type="AlphaFoldDB" id="A0A7X2T4B8"/>
<dbReference type="PANTHER" id="PTHR48098">
    <property type="entry name" value="ENTEROCHELIN ESTERASE-RELATED"/>
    <property type="match status" value="1"/>
</dbReference>
<name>A0A7X2T4B8_9FIRM</name>
<dbReference type="Gene3D" id="3.40.50.1820">
    <property type="entry name" value="alpha/beta hydrolase"/>
    <property type="match status" value="1"/>
</dbReference>
<organism evidence="1 2">
    <name type="scientific">Floccifex porci</name>
    <dbReference type="NCBI Taxonomy" id="2606629"/>
    <lineage>
        <taxon>Bacteria</taxon>
        <taxon>Bacillati</taxon>
        <taxon>Bacillota</taxon>
        <taxon>Erysipelotrichia</taxon>
        <taxon>Erysipelotrichales</taxon>
        <taxon>Erysipelotrichaceae</taxon>
        <taxon>Floccifex</taxon>
    </lineage>
</organism>
<dbReference type="RefSeq" id="WP_154461632.1">
    <property type="nucleotide sequence ID" value="NZ_JAQYTQ010000106.1"/>
</dbReference>
<evidence type="ECO:0000313" key="2">
    <source>
        <dbReference type="Proteomes" id="UP000470082"/>
    </source>
</evidence>
<comment type="caution">
    <text evidence="1">The sequence shown here is derived from an EMBL/GenBank/DDBJ whole genome shotgun (WGS) entry which is preliminary data.</text>
</comment>
<dbReference type="InterPro" id="IPR050583">
    <property type="entry name" value="Mycobacterial_A85_antigen"/>
</dbReference>
<reference evidence="1 2" key="1">
    <citation type="submission" date="2019-08" db="EMBL/GenBank/DDBJ databases">
        <title>In-depth cultivation of the pig gut microbiome towards novel bacterial diversity and tailored functional studies.</title>
        <authorList>
            <person name="Wylensek D."/>
            <person name="Hitch T.C.A."/>
            <person name="Clavel T."/>
        </authorList>
    </citation>
    <scope>NUCLEOTIDE SEQUENCE [LARGE SCALE GENOMIC DNA]</scope>
    <source>
        <strain evidence="1 2">LKV-178-WT-2G</strain>
    </source>
</reference>
<dbReference type="PANTHER" id="PTHR48098:SF3">
    <property type="entry name" value="IRON(III) ENTEROBACTIN ESTERASE"/>
    <property type="match status" value="1"/>
</dbReference>
<sequence length="253" mass="30028">MQVRYFREWSSQLNRMMEFKMYGHSGKLCLVIPCQNGRFFEWEDRQMFDLVSEYIDNGSIQFVTCDTIDTEAWSSHGSTYDRMRKQEAWNNYIVQELMPSALYKAGLDAQSTCMVTGASLGASHAANLAFRYPYLFDQCLALSGLYDFEPAWYYDAYRDEFSYNNNPCAYLSNLDPNHPYAHKYSENQIIICCGQGNWEQEGLETVHRLKQILDSKNIHIWIDIWGQDVYHDWPWWETQLKYFIPKMIEWAYK</sequence>
<gene>
    <name evidence="1" type="ORF">FYJ50_10165</name>
</gene>